<feature type="transmembrane region" description="Helical" evidence="4">
    <location>
        <begin position="523"/>
        <end position="545"/>
    </location>
</feature>
<evidence type="ECO:0000256" key="1">
    <source>
        <dbReference type="ARBA" id="ARBA00022614"/>
    </source>
</evidence>
<dbReference type="Gene3D" id="3.80.10.10">
    <property type="entry name" value="Ribonuclease Inhibitor"/>
    <property type="match status" value="3"/>
</dbReference>
<keyword evidence="2 5" id="KW-0732">Signal</keyword>
<evidence type="ECO:0000256" key="2">
    <source>
        <dbReference type="ARBA" id="ARBA00022729"/>
    </source>
</evidence>
<dbReference type="SMART" id="SM00082">
    <property type="entry name" value="LRRCT"/>
    <property type="match status" value="1"/>
</dbReference>
<accession>A0AAJ7FDG1</accession>
<dbReference type="GO" id="GO:0005886">
    <property type="term" value="C:plasma membrane"/>
    <property type="evidence" value="ECO:0007669"/>
    <property type="project" value="TreeGrafter"/>
</dbReference>
<dbReference type="KEGG" id="ccin:107263534"/>
<dbReference type="GeneID" id="107263534"/>
<evidence type="ECO:0000256" key="4">
    <source>
        <dbReference type="SAM" id="Phobius"/>
    </source>
</evidence>
<feature type="chain" id="PRO_5042611106" evidence="5">
    <location>
        <begin position="30"/>
        <end position="559"/>
    </location>
</feature>
<dbReference type="InterPro" id="IPR032675">
    <property type="entry name" value="LRR_dom_sf"/>
</dbReference>
<dbReference type="Pfam" id="PF13855">
    <property type="entry name" value="LRR_8"/>
    <property type="match status" value="3"/>
</dbReference>
<gene>
    <name evidence="8" type="primary">LOC107263534</name>
</gene>
<protein>
    <submittedName>
        <fullName evidence="8">Leucine-rich repeat-containing G-protein coupled receptor 5-like</fullName>
    </submittedName>
</protein>
<keyword evidence="4" id="KW-1133">Transmembrane helix</keyword>
<evidence type="ECO:0000256" key="3">
    <source>
        <dbReference type="ARBA" id="ARBA00022737"/>
    </source>
</evidence>
<evidence type="ECO:0000313" key="8">
    <source>
        <dbReference type="RefSeq" id="XP_015586341.1"/>
    </source>
</evidence>
<dbReference type="InterPro" id="IPR003591">
    <property type="entry name" value="Leu-rich_rpt_typical-subtyp"/>
</dbReference>
<keyword evidence="4" id="KW-0812">Transmembrane</keyword>
<dbReference type="SMART" id="SM00365">
    <property type="entry name" value="LRR_SD22"/>
    <property type="match status" value="6"/>
</dbReference>
<dbReference type="SMART" id="SM00364">
    <property type="entry name" value="LRR_BAC"/>
    <property type="match status" value="4"/>
</dbReference>
<dbReference type="PANTHER" id="PTHR24369:SF210">
    <property type="entry name" value="CHAOPTIN-RELATED"/>
    <property type="match status" value="1"/>
</dbReference>
<dbReference type="InterPro" id="IPR000483">
    <property type="entry name" value="Cys-rich_flank_reg_C"/>
</dbReference>
<dbReference type="RefSeq" id="XP_015586341.1">
    <property type="nucleotide sequence ID" value="XM_015730855.2"/>
</dbReference>
<dbReference type="SMART" id="SM00369">
    <property type="entry name" value="LRR_TYP"/>
    <property type="match status" value="10"/>
</dbReference>
<dbReference type="Proteomes" id="UP000694920">
    <property type="component" value="Unplaced"/>
</dbReference>
<proteinExistence type="predicted"/>
<name>A0AAJ7FDG1_CEPCN</name>
<dbReference type="PROSITE" id="PS51450">
    <property type="entry name" value="LRR"/>
    <property type="match status" value="5"/>
</dbReference>
<keyword evidence="7" id="KW-1185">Reference proteome</keyword>
<dbReference type="PANTHER" id="PTHR24369">
    <property type="entry name" value="ANTIGEN BSP, PUTATIVE-RELATED"/>
    <property type="match status" value="1"/>
</dbReference>
<dbReference type="AlphaFoldDB" id="A0AAJ7FDG1"/>
<feature type="signal peptide" evidence="5">
    <location>
        <begin position="1"/>
        <end position="29"/>
    </location>
</feature>
<keyword evidence="1" id="KW-0433">Leucine-rich repeat</keyword>
<reference evidence="8" key="1">
    <citation type="submission" date="2025-08" db="UniProtKB">
        <authorList>
            <consortium name="RefSeq"/>
        </authorList>
    </citation>
    <scope>IDENTIFICATION</scope>
</reference>
<keyword evidence="3" id="KW-0677">Repeat</keyword>
<dbReference type="SUPFAM" id="SSF52058">
    <property type="entry name" value="L domain-like"/>
    <property type="match status" value="2"/>
</dbReference>
<sequence length="559" mass="63260">MQSTINSITMGRWLFITLLHFSIWCGCHSTVCEICICSNTDNSRTVDCREKRLETQNTLEFDLMMFDEEKNLNNLILSENGIFSLAVDTFKNLKNLKFLDLSSNGIGNIPRDSFGDLINIEELDLSNNYLSILEEYELENLSTLKKLNLSINLFEELQQGIGEILLNLTHLDISHNKLRILTNGSLKLLTHLQYLDVSHNKIASLGIDNLVHLDQLETLRINNNLLVTLSPDELPQSIKYLYAGYNMVATMPSSLSQLEILSVEHNLISEIDTEAQFSQLKKMDISNNAFTDFPMAKLDKLETLDISSNKLSAIPSSLTVDNFPVLSTIFIGDNPIRELKFPGNLLLRNLVVKSFNLLEKVEQDAFSGIKNYPDECLHLTISSNKKLQFIHEHSLDNLNICSLDLSYNKLTTIPRKLLYAEKTLKIHGNINVQGNPFNCDCTLQWMLSDLVKEIYVRNSTLLDDLRCATPPELADKRMVHWYNWQEQVLCDKSPILLSKIRVETAGIMSVNVGAIKLESSTGMLAVVVGAAVVLSVLVIIGIVLAQKVVRQRSRRNRRF</sequence>
<dbReference type="PRINTS" id="PR00019">
    <property type="entry name" value="LEURICHRPT"/>
</dbReference>
<dbReference type="InterPro" id="IPR050541">
    <property type="entry name" value="LRR_TM_domain-containing"/>
</dbReference>
<keyword evidence="4" id="KW-0472">Membrane</keyword>
<evidence type="ECO:0000259" key="6">
    <source>
        <dbReference type="SMART" id="SM00082"/>
    </source>
</evidence>
<organism evidence="7 8">
    <name type="scientific">Cephus cinctus</name>
    <name type="common">Wheat stem sawfly</name>
    <dbReference type="NCBI Taxonomy" id="211228"/>
    <lineage>
        <taxon>Eukaryota</taxon>
        <taxon>Metazoa</taxon>
        <taxon>Ecdysozoa</taxon>
        <taxon>Arthropoda</taxon>
        <taxon>Hexapoda</taxon>
        <taxon>Insecta</taxon>
        <taxon>Pterygota</taxon>
        <taxon>Neoptera</taxon>
        <taxon>Endopterygota</taxon>
        <taxon>Hymenoptera</taxon>
        <taxon>Cephoidea</taxon>
        <taxon>Cephidae</taxon>
        <taxon>Cephus</taxon>
    </lineage>
</organism>
<dbReference type="InterPro" id="IPR001611">
    <property type="entry name" value="Leu-rich_rpt"/>
</dbReference>
<feature type="domain" description="LRRCT" evidence="6">
    <location>
        <begin position="435"/>
        <end position="491"/>
    </location>
</feature>
<evidence type="ECO:0000313" key="7">
    <source>
        <dbReference type="Proteomes" id="UP000694920"/>
    </source>
</evidence>
<evidence type="ECO:0000256" key="5">
    <source>
        <dbReference type="SAM" id="SignalP"/>
    </source>
</evidence>